<dbReference type="RefSeq" id="WP_209897825.1">
    <property type="nucleotide sequence ID" value="NZ_BAAAJW010000006.1"/>
</dbReference>
<evidence type="ECO:0000313" key="1">
    <source>
        <dbReference type="EMBL" id="MBP2380160.1"/>
    </source>
</evidence>
<name>A0ABS4WVD5_9MICO</name>
<evidence type="ECO:0000313" key="2">
    <source>
        <dbReference type="Proteomes" id="UP001519290"/>
    </source>
</evidence>
<organism evidence="1 2">
    <name type="scientific">Brachybacterium sacelli</name>
    <dbReference type="NCBI Taxonomy" id="173364"/>
    <lineage>
        <taxon>Bacteria</taxon>
        <taxon>Bacillati</taxon>
        <taxon>Actinomycetota</taxon>
        <taxon>Actinomycetes</taxon>
        <taxon>Micrococcales</taxon>
        <taxon>Dermabacteraceae</taxon>
        <taxon>Brachybacterium</taxon>
    </lineage>
</organism>
<accession>A0ABS4WVD5</accession>
<sequence>MKAGLRYVLEKTYRAEGAVIAHLQALLERHPAEHEVRHVSIDLLELSRSNREHLAAVAAEQDLDLTALEEDSEDHDATVQGAGVEPGTPLGLLEDFRELLLRASGASLDWEMLAQHAQAAHERTLLDLASQCHPQTLRQIAWANTMLKTSSPQALASQ</sequence>
<dbReference type="Proteomes" id="UP001519290">
    <property type="component" value="Unassembled WGS sequence"/>
</dbReference>
<proteinExistence type="predicted"/>
<gene>
    <name evidence="1" type="ORF">JOF43_000117</name>
</gene>
<protein>
    <submittedName>
        <fullName evidence="1">Uncharacterized protein</fullName>
    </submittedName>
</protein>
<keyword evidence="2" id="KW-1185">Reference proteome</keyword>
<comment type="caution">
    <text evidence="1">The sequence shown here is derived from an EMBL/GenBank/DDBJ whole genome shotgun (WGS) entry which is preliminary data.</text>
</comment>
<dbReference type="EMBL" id="JAGIOD010000001">
    <property type="protein sequence ID" value="MBP2380160.1"/>
    <property type="molecule type" value="Genomic_DNA"/>
</dbReference>
<reference evidence="1 2" key="1">
    <citation type="submission" date="2021-03" db="EMBL/GenBank/DDBJ databases">
        <title>Sequencing the genomes of 1000 actinobacteria strains.</title>
        <authorList>
            <person name="Klenk H.-P."/>
        </authorList>
    </citation>
    <scope>NUCLEOTIDE SEQUENCE [LARGE SCALE GENOMIC DNA]</scope>
    <source>
        <strain evidence="1 2">DSM 14566</strain>
    </source>
</reference>